<name>A0A3A1Y7D5_9GAMM</name>
<keyword evidence="3" id="KW-1185">Reference proteome</keyword>
<reference evidence="2 3" key="1">
    <citation type="submission" date="2017-08" db="EMBL/GenBank/DDBJ databases">
        <title>Reclassification of Bisgaard taxon 37 and 44.</title>
        <authorList>
            <person name="Christensen H."/>
        </authorList>
    </citation>
    <scope>NUCLEOTIDE SEQUENCE [LARGE SCALE GENOMIC DNA]</scope>
    <source>
        <strain evidence="2 3">B96_3</strain>
    </source>
</reference>
<evidence type="ECO:0000313" key="3">
    <source>
        <dbReference type="Proteomes" id="UP000265691"/>
    </source>
</evidence>
<protein>
    <submittedName>
        <fullName evidence="2">Uncharacterized protein</fullName>
    </submittedName>
</protein>
<comment type="caution">
    <text evidence="2">The sequence shown here is derived from an EMBL/GenBank/DDBJ whole genome shotgun (WGS) entry which is preliminary data.</text>
</comment>
<dbReference type="EMBL" id="NRHC01000070">
    <property type="protein sequence ID" value="RIY32047.1"/>
    <property type="molecule type" value="Genomic_DNA"/>
</dbReference>
<dbReference type="RefSeq" id="WP_119525367.1">
    <property type="nucleotide sequence ID" value="NZ_NRHC01000070.1"/>
</dbReference>
<evidence type="ECO:0000256" key="1">
    <source>
        <dbReference type="SAM" id="MobiDB-lite"/>
    </source>
</evidence>
<feature type="region of interest" description="Disordered" evidence="1">
    <location>
        <begin position="441"/>
        <end position="483"/>
    </location>
</feature>
<accession>A0A3A1Y7D5</accession>
<dbReference type="Proteomes" id="UP000265691">
    <property type="component" value="Unassembled WGS sequence"/>
</dbReference>
<evidence type="ECO:0000313" key="2">
    <source>
        <dbReference type="EMBL" id="RIY32047.1"/>
    </source>
</evidence>
<organism evidence="2 3">
    <name type="scientific">Psittacicella hinzii</name>
    <dbReference type="NCBI Taxonomy" id="2028575"/>
    <lineage>
        <taxon>Bacteria</taxon>
        <taxon>Pseudomonadati</taxon>
        <taxon>Pseudomonadota</taxon>
        <taxon>Gammaproteobacteria</taxon>
        <taxon>Pasteurellales</taxon>
        <taxon>Psittacicellaceae</taxon>
        <taxon>Psittacicella</taxon>
    </lineage>
</organism>
<dbReference type="InterPro" id="IPR010446">
    <property type="entry name" value="GalNAc_Trfase_b"/>
</dbReference>
<proteinExistence type="predicted"/>
<gene>
    <name evidence="2" type="ORF">CKF54_05515</name>
</gene>
<dbReference type="OrthoDB" id="5668805at2"/>
<feature type="compositionally biased region" description="Polar residues" evidence="1">
    <location>
        <begin position="445"/>
        <end position="476"/>
    </location>
</feature>
<dbReference type="Pfam" id="PF06306">
    <property type="entry name" value="CgtA"/>
    <property type="match status" value="1"/>
</dbReference>
<dbReference type="AlphaFoldDB" id="A0A3A1Y7D5"/>
<sequence>MSDKEINPISANCQNELQDLEQELANRLEAADQAYQFFNFDQCGNRVVSNFSSPELALEPEEDTPLVDSSLSNLVDWLEETGDQDFAEQEVYALIRFNNEVLTLKQSLNSLLPSISKGVLITHPTADGLQDDGSLQVAAEFVAQNPGFELVIYPYPVYHGNHPIYSQLDKVNRENYLDAFTNFGLEALMNLARKNGDLDPWLFKADADQIYDATLLSKQLQTIIANPANHFKVNYFVKLDLHYTPESDTVYYLRSKLQSSNFLVKAKYVRVGMVIEENRAKEVYFFESPETSKVSFKQSLKALGHFIKYPFIKRDTKNTFKASIASYSRSTSSAQRYAQHSMREIPANFTGMLNAIHFKYLKHVHTGNCSELPVGLEYQKFLTSKVYQELVNKCPDLAESELFNSTDLLLSYCQNMDFRRAHAFKVLRDFYAQLRLEAKDKEQAQAETNANSKAQGQTENANQGMQGKGQVENTQAPEKAYAS</sequence>